<reference evidence="2" key="1">
    <citation type="submission" date="2021-01" db="EMBL/GenBank/DDBJ databases">
        <authorList>
            <person name="Corre E."/>
            <person name="Pelletier E."/>
            <person name="Niang G."/>
            <person name="Scheremetjew M."/>
            <person name="Finn R."/>
            <person name="Kale V."/>
            <person name="Holt S."/>
            <person name="Cochrane G."/>
            <person name="Meng A."/>
            <person name="Brown T."/>
            <person name="Cohen L."/>
        </authorList>
    </citation>
    <scope>NUCLEOTIDE SEQUENCE</scope>
    <source>
        <strain evidence="2">CCMP645</strain>
    </source>
</reference>
<evidence type="ECO:0000256" key="1">
    <source>
        <dbReference type="SAM" id="MobiDB-lite"/>
    </source>
</evidence>
<accession>A0A7S4ETB3</accession>
<feature type="compositionally biased region" description="Basic and acidic residues" evidence="1">
    <location>
        <begin position="48"/>
        <end position="78"/>
    </location>
</feature>
<sequence length="638" mass="70614">MGSGISTSCAKRGVQVQDESTCGPLDLMEMQQQIEALKLEVRELREGREWSKGDGARSRVSDSSASERRTNGRSKKESVSVTSGEQAHSITYEVDYEANFRRQVYALSQDLGQMQRNLSLDDLRHLLGQWRMAQSDADQLSLATAIRRLYVRDYSLLVSDMSGFTRITKEDGICHFLMLIKRMQTTCIPLMQSFGGTLVKVEADNLFVIFPTPRHALMASMHCHAAMKVYNAGKRPNDSIHLSMSIVHGSMFHIPGVDVFGGVVPIGFELGEDAAGKDETLVVEDVVNHCKRQPGISELVEFVEADPLIEHGQPVPVWRALMRLHKVTPRLGSADAPIVNTQVNAEEPVEFVTMMEERMSFPSKMAEIDSDLQGLFTEHSAVLVITLHFTEKHDESANEKDLYLLDAVLSLKAEAARICKMHLGAPVTALQIRASPVIFALFPDCAAAFNTAIEFASFCHSEQYGVGEFSKCSPSMGITQGRVLNLNHHNAFGDAVNCAFKLGEDIAQPWHMLIDEAVVNDLINNKDNNGDPLSRWPLVPDTECVSGVVFIFSRIDLKTSMNDAKFSRQESELPQDQGLDLRRRRASDGETGKHANIASLVFKAVTTAPIDTRWTRTKLAIQASSGSKRFEESGAKDA</sequence>
<organism evidence="2">
    <name type="scientific">Chrysotila carterae</name>
    <name type="common">Marine alga</name>
    <name type="synonym">Syracosphaera carterae</name>
    <dbReference type="NCBI Taxonomy" id="13221"/>
    <lineage>
        <taxon>Eukaryota</taxon>
        <taxon>Haptista</taxon>
        <taxon>Haptophyta</taxon>
        <taxon>Prymnesiophyceae</taxon>
        <taxon>Isochrysidales</taxon>
        <taxon>Isochrysidaceae</taxon>
        <taxon>Chrysotila</taxon>
    </lineage>
</organism>
<dbReference type="EMBL" id="HBIZ01004786">
    <property type="protein sequence ID" value="CAE0750113.1"/>
    <property type="molecule type" value="Transcribed_RNA"/>
</dbReference>
<protein>
    <recommendedName>
        <fullName evidence="3">Guanylate cyclase domain-containing protein</fullName>
    </recommendedName>
</protein>
<name>A0A7S4ETB3_CHRCT</name>
<dbReference type="InterPro" id="IPR029787">
    <property type="entry name" value="Nucleotide_cyclase"/>
</dbReference>
<dbReference type="AlphaFoldDB" id="A0A7S4ETB3"/>
<proteinExistence type="predicted"/>
<dbReference type="SUPFAM" id="SSF55073">
    <property type="entry name" value="Nucleotide cyclase"/>
    <property type="match status" value="2"/>
</dbReference>
<gene>
    <name evidence="2" type="ORF">PCAR00345_LOCUS2698</name>
</gene>
<dbReference type="Gene3D" id="3.30.70.1230">
    <property type="entry name" value="Nucleotide cyclase"/>
    <property type="match status" value="2"/>
</dbReference>
<evidence type="ECO:0000313" key="2">
    <source>
        <dbReference type="EMBL" id="CAE0750113.1"/>
    </source>
</evidence>
<feature type="region of interest" description="Disordered" evidence="1">
    <location>
        <begin position="48"/>
        <end position="82"/>
    </location>
</feature>
<evidence type="ECO:0008006" key="3">
    <source>
        <dbReference type="Google" id="ProtNLM"/>
    </source>
</evidence>